<keyword evidence="2" id="KW-1185">Reference proteome</keyword>
<accession>A0ACC1A977</accession>
<evidence type="ECO:0000313" key="1">
    <source>
        <dbReference type="EMBL" id="KAJ0082721.1"/>
    </source>
</evidence>
<organism evidence="1 2">
    <name type="scientific">Pistacia atlantica</name>
    <dbReference type="NCBI Taxonomy" id="434234"/>
    <lineage>
        <taxon>Eukaryota</taxon>
        <taxon>Viridiplantae</taxon>
        <taxon>Streptophyta</taxon>
        <taxon>Embryophyta</taxon>
        <taxon>Tracheophyta</taxon>
        <taxon>Spermatophyta</taxon>
        <taxon>Magnoliopsida</taxon>
        <taxon>eudicotyledons</taxon>
        <taxon>Gunneridae</taxon>
        <taxon>Pentapetalae</taxon>
        <taxon>rosids</taxon>
        <taxon>malvids</taxon>
        <taxon>Sapindales</taxon>
        <taxon>Anacardiaceae</taxon>
        <taxon>Pistacia</taxon>
    </lineage>
</organism>
<comment type="caution">
    <text evidence="1">The sequence shown here is derived from an EMBL/GenBank/DDBJ whole genome shotgun (WGS) entry which is preliminary data.</text>
</comment>
<protein>
    <submittedName>
        <fullName evidence="1">Uncharacterized protein</fullName>
    </submittedName>
</protein>
<gene>
    <name evidence="1" type="ORF">Patl1_10367</name>
</gene>
<evidence type="ECO:0000313" key="2">
    <source>
        <dbReference type="Proteomes" id="UP001164250"/>
    </source>
</evidence>
<reference evidence="2" key="1">
    <citation type="journal article" date="2023" name="G3 (Bethesda)">
        <title>Genome assembly and association tests identify interacting loci associated with vigor, precocity, and sex in interspecific pistachio rootstocks.</title>
        <authorList>
            <person name="Palmer W."/>
            <person name="Jacygrad E."/>
            <person name="Sagayaradj S."/>
            <person name="Cavanaugh K."/>
            <person name="Han R."/>
            <person name="Bertier L."/>
            <person name="Beede B."/>
            <person name="Kafkas S."/>
            <person name="Golino D."/>
            <person name="Preece J."/>
            <person name="Michelmore R."/>
        </authorList>
    </citation>
    <scope>NUCLEOTIDE SEQUENCE [LARGE SCALE GENOMIC DNA]</scope>
</reference>
<proteinExistence type="predicted"/>
<name>A0ACC1A977_9ROSI</name>
<sequence>MEQSKTIVPATRSNTPIIIQQDNSVFPTSIILDETKYSLWSQLMEMRIGARSKAGYLTGAAAKPATEDPNFGTWII</sequence>
<dbReference type="Proteomes" id="UP001164250">
    <property type="component" value="Chromosome 12"/>
</dbReference>
<dbReference type="EMBL" id="CM047908">
    <property type="protein sequence ID" value="KAJ0082721.1"/>
    <property type="molecule type" value="Genomic_DNA"/>
</dbReference>